<dbReference type="AlphaFoldDB" id="A0A061BIL7"/>
<feature type="region of interest" description="Disordered" evidence="3">
    <location>
        <begin position="1"/>
        <end position="111"/>
    </location>
</feature>
<feature type="domain" description="TEA" evidence="4">
    <location>
        <begin position="114"/>
        <end position="188"/>
    </location>
</feature>
<dbReference type="PROSITE" id="PS51088">
    <property type="entry name" value="TEA_2"/>
    <property type="match status" value="1"/>
</dbReference>
<comment type="similarity">
    <text evidence="1">Belongs to the TEC1 family.</text>
</comment>
<dbReference type="Gene3D" id="6.10.20.40">
    <property type="entry name" value="TEA/ATTS domain"/>
    <property type="match status" value="1"/>
</dbReference>
<feature type="region of interest" description="Disordered" evidence="3">
    <location>
        <begin position="223"/>
        <end position="303"/>
    </location>
</feature>
<feature type="compositionally biased region" description="Basic and acidic residues" evidence="3">
    <location>
        <begin position="34"/>
        <end position="44"/>
    </location>
</feature>
<dbReference type="OrthoDB" id="10006572at2759"/>
<feature type="compositionally biased region" description="Polar residues" evidence="3">
    <location>
        <begin position="288"/>
        <end position="303"/>
    </location>
</feature>
<evidence type="ECO:0000256" key="3">
    <source>
        <dbReference type="SAM" id="MobiDB-lite"/>
    </source>
</evidence>
<dbReference type="EMBL" id="LK052950">
    <property type="protein sequence ID" value="CDR47734.1"/>
    <property type="molecule type" value="Genomic_DNA"/>
</dbReference>
<name>A0A061BIL7_RHOTO</name>
<evidence type="ECO:0000256" key="2">
    <source>
        <dbReference type="PROSITE-ProRule" id="PRU00505"/>
    </source>
</evidence>
<accession>A0A061BIL7</accession>
<feature type="compositionally biased region" description="Low complexity" evidence="3">
    <location>
        <begin position="79"/>
        <end position="99"/>
    </location>
</feature>
<sequence length="414" mass="44743">MTEPALQTLKKLPTPVPPPAEPANSPQSTSSARKQVEDKVEEKPLVTVEECFDVSDSTRETGSVTPAPAQSSIPSGPLPSASPDASTATSTPPAQASTSAKDDASIDRAEPRRIGKKATVWVPEVKEVLWRAVDLIPNIGRSRYVVRGTPMDRFDMIAEYIRRQSGHRRTCQQVRSFTSNLKYGQDEGSEIVRRLAGSYIDSSVAASIDWDAFLGPDLHPAIAPAETSNVQPPKKRKRAASQSPPPPTSSTATGADKRATVHTTRAPDKPSASPFAPPPYSLQPIYQPLQQVPGGSSFPSTQQPQAVYFLPHPSSRMLYRHPNQPTAQTQPSTDFRPSLRAFFAAVMPDRDFALLANHLASAGITSVDQLSNLLLMDEGSVDGFVERIPKLGGVERAFLRKAIFSAKASFESLA</sequence>
<gene>
    <name evidence="5" type="ORF">RHTO0S_15e01266g</name>
</gene>
<dbReference type="InterPro" id="IPR000818">
    <property type="entry name" value="TEA/ATTS_dom"/>
</dbReference>
<dbReference type="Pfam" id="PF01285">
    <property type="entry name" value="TEA"/>
    <property type="match status" value="1"/>
</dbReference>
<reference evidence="5" key="1">
    <citation type="journal article" date="2014" name="Genome Announc.">
        <title>Draft genome sequence of Rhodosporidium toruloides CECT1137, an oleaginous yeast of biotechnological interest.</title>
        <authorList>
            <person name="Morin N."/>
            <person name="Calcas X."/>
            <person name="Devillers H."/>
            <person name="Durrens P."/>
            <person name="Sherman D.J."/>
            <person name="Nicaud J.-M."/>
            <person name="Neuveglise C."/>
        </authorList>
    </citation>
    <scope>NUCLEOTIDE SEQUENCE</scope>
    <source>
        <strain evidence="5">CECT1137</strain>
    </source>
</reference>
<evidence type="ECO:0000256" key="1">
    <source>
        <dbReference type="ARBA" id="ARBA00008421"/>
    </source>
</evidence>
<feature type="compositionally biased region" description="Basic and acidic residues" evidence="3">
    <location>
        <begin position="100"/>
        <end position="111"/>
    </location>
</feature>
<organism evidence="5">
    <name type="scientific">Rhodotorula toruloides</name>
    <name type="common">Yeast</name>
    <name type="synonym">Rhodosporidium toruloides</name>
    <dbReference type="NCBI Taxonomy" id="5286"/>
    <lineage>
        <taxon>Eukaryota</taxon>
        <taxon>Fungi</taxon>
        <taxon>Dikarya</taxon>
        <taxon>Basidiomycota</taxon>
        <taxon>Pucciniomycotina</taxon>
        <taxon>Microbotryomycetes</taxon>
        <taxon>Sporidiobolales</taxon>
        <taxon>Sporidiobolaceae</taxon>
        <taxon>Rhodotorula</taxon>
    </lineage>
</organism>
<dbReference type="GO" id="GO:0003700">
    <property type="term" value="F:DNA-binding transcription factor activity"/>
    <property type="evidence" value="ECO:0007669"/>
    <property type="project" value="InterPro"/>
</dbReference>
<proteinExistence type="inferred from homology"/>
<feature type="compositionally biased region" description="Polar residues" evidence="3">
    <location>
        <begin position="60"/>
        <end position="74"/>
    </location>
</feature>
<feature type="DNA-binding region" description="TEA" evidence="2">
    <location>
        <begin position="114"/>
        <end position="188"/>
    </location>
</feature>
<protein>
    <submittedName>
        <fullName evidence="5">RHTO0S15e01266g1_1</fullName>
    </submittedName>
</protein>
<evidence type="ECO:0000313" key="5">
    <source>
        <dbReference type="EMBL" id="CDR47734.1"/>
    </source>
</evidence>
<dbReference type="SMART" id="SM00426">
    <property type="entry name" value="TEA"/>
    <property type="match status" value="1"/>
</dbReference>
<evidence type="ECO:0000259" key="4">
    <source>
        <dbReference type="PROSITE" id="PS51088"/>
    </source>
</evidence>
<dbReference type="InterPro" id="IPR038096">
    <property type="entry name" value="TEA/ATTS_sf"/>
</dbReference>